<keyword evidence="1" id="KW-0175">Coiled coil</keyword>
<feature type="region of interest" description="Disordered" evidence="2">
    <location>
        <begin position="112"/>
        <end position="184"/>
    </location>
</feature>
<feature type="region of interest" description="Disordered" evidence="2">
    <location>
        <begin position="243"/>
        <end position="277"/>
    </location>
</feature>
<feature type="coiled-coil region" evidence="1">
    <location>
        <begin position="642"/>
        <end position="669"/>
    </location>
</feature>
<feature type="compositionally biased region" description="Acidic residues" evidence="2">
    <location>
        <begin position="133"/>
        <end position="142"/>
    </location>
</feature>
<gene>
    <name evidence="3" type="ORF">KIPB_005253</name>
</gene>
<evidence type="ECO:0000256" key="2">
    <source>
        <dbReference type="SAM" id="MobiDB-lite"/>
    </source>
</evidence>
<feature type="compositionally biased region" description="Basic and acidic residues" evidence="2">
    <location>
        <begin position="1722"/>
        <end position="1739"/>
    </location>
</feature>
<dbReference type="PANTHER" id="PTHR23159:SF31">
    <property type="entry name" value="CENTROSOME-ASSOCIATED PROTEIN CEP250 ISOFORM X1"/>
    <property type="match status" value="1"/>
</dbReference>
<feature type="region of interest" description="Disordered" evidence="2">
    <location>
        <begin position="1560"/>
        <end position="1597"/>
    </location>
</feature>
<feature type="compositionally biased region" description="Acidic residues" evidence="2">
    <location>
        <begin position="243"/>
        <end position="254"/>
    </location>
</feature>
<comment type="caution">
    <text evidence="3">The sequence shown here is derived from an EMBL/GenBank/DDBJ whole genome shotgun (WGS) entry which is preliminary data.</text>
</comment>
<dbReference type="Proteomes" id="UP000265618">
    <property type="component" value="Unassembled WGS sequence"/>
</dbReference>
<dbReference type="Gene3D" id="1.10.287.1490">
    <property type="match status" value="2"/>
</dbReference>
<feature type="region of interest" description="Disordered" evidence="2">
    <location>
        <begin position="378"/>
        <end position="400"/>
    </location>
</feature>
<name>A0A9K3CWX4_9EUKA</name>
<evidence type="ECO:0000256" key="1">
    <source>
        <dbReference type="SAM" id="Coils"/>
    </source>
</evidence>
<feature type="compositionally biased region" description="Low complexity" evidence="2">
    <location>
        <begin position="167"/>
        <end position="176"/>
    </location>
</feature>
<evidence type="ECO:0000313" key="3">
    <source>
        <dbReference type="EMBL" id="GIQ83858.1"/>
    </source>
</evidence>
<feature type="coiled-coil region" evidence="1">
    <location>
        <begin position="1416"/>
        <end position="1450"/>
    </location>
</feature>
<feature type="compositionally biased region" description="Acidic residues" evidence="2">
    <location>
        <begin position="1740"/>
        <end position="1755"/>
    </location>
</feature>
<feature type="coiled-coil region" evidence="1">
    <location>
        <begin position="1258"/>
        <end position="1297"/>
    </location>
</feature>
<feature type="coiled-coil region" evidence="1">
    <location>
        <begin position="1068"/>
        <end position="1228"/>
    </location>
</feature>
<keyword evidence="4" id="KW-1185">Reference proteome</keyword>
<feature type="compositionally biased region" description="Basic and acidic residues" evidence="2">
    <location>
        <begin position="1757"/>
        <end position="1768"/>
    </location>
</feature>
<feature type="coiled-coil region" evidence="1">
    <location>
        <begin position="504"/>
        <end position="542"/>
    </location>
</feature>
<feature type="compositionally biased region" description="Basic and acidic residues" evidence="2">
    <location>
        <begin position="143"/>
        <end position="158"/>
    </location>
</feature>
<dbReference type="PANTHER" id="PTHR23159">
    <property type="entry name" value="CENTROSOMAL PROTEIN 2"/>
    <property type="match status" value="1"/>
</dbReference>
<feature type="compositionally biased region" description="Acidic residues" evidence="2">
    <location>
        <begin position="1769"/>
        <end position="1790"/>
    </location>
</feature>
<proteinExistence type="predicted"/>
<feature type="compositionally biased region" description="Basic and acidic residues" evidence="2">
    <location>
        <begin position="1583"/>
        <end position="1592"/>
    </location>
</feature>
<feature type="coiled-coil region" evidence="1">
    <location>
        <begin position="832"/>
        <end position="908"/>
    </location>
</feature>
<feature type="region of interest" description="Disordered" evidence="2">
    <location>
        <begin position="1"/>
        <end position="34"/>
    </location>
</feature>
<feature type="coiled-coil region" evidence="1">
    <location>
        <begin position="1339"/>
        <end position="1387"/>
    </location>
</feature>
<evidence type="ECO:0000313" key="4">
    <source>
        <dbReference type="Proteomes" id="UP000265618"/>
    </source>
</evidence>
<dbReference type="EMBL" id="BDIP01001208">
    <property type="protein sequence ID" value="GIQ83858.1"/>
    <property type="molecule type" value="Genomic_DNA"/>
</dbReference>
<reference evidence="3 4" key="1">
    <citation type="journal article" date="2018" name="PLoS ONE">
        <title>The draft genome of Kipferlia bialata reveals reductive genome evolution in fornicate parasites.</title>
        <authorList>
            <person name="Tanifuji G."/>
            <person name="Takabayashi S."/>
            <person name="Kume K."/>
            <person name="Takagi M."/>
            <person name="Nakayama T."/>
            <person name="Kamikawa R."/>
            <person name="Inagaki Y."/>
            <person name="Hashimoto T."/>
        </authorList>
    </citation>
    <scope>NUCLEOTIDE SEQUENCE [LARGE SCALE GENOMIC DNA]</scope>
    <source>
        <strain evidence="3">NY0173</strain>
    </source>
</reference>
<feature type="non-terminal residue" evidence="3">
    <location>
        <position position="1"/>
    </location>
</feature>
<feature type="region of interest" description="Disordered" evidence="2">
    <location>
        <begin position="1711"/>
        <end position="1796"/>
    </location>
</feature>
<feature type="compositionally biased region" description="Low complexity" evidence="2">
    <location>
        <begin position="1564"/>
        <end position="1578"/>
    </location>
</feature>
<sequence>VGTVTPQRERDTQTDSGVDWVPDPKESTLVQRTPPNSGTLKLIKKFETDRVQGETHIPLPTSIAPNRHRMEGAYARVAPVPGSSVYGNIYTPAAMSVRRTRLASCFRAQLQDGDTEGDEGAGSLHDFGTDYPGVDDAEPEFDLPDRDASDIEGEREGERDESDSDSSESSSSGESGFDYDQEKTVVVEDAETVIEEGEGERATVVEPEVPDDIVIVSGHHTNRTHAGVSLEDGEGVVGDVVYSEDDSETEEESEAGTVEQVQTKPLPVPSQPVPETSTVTLLGDRHRPIKTQAVTDTTETEGTASLTQTAVGTATNTTATAVPVASTRSLAADTSIGTAVDTSVEGADTVSVAAVSDPLEQGLAADNLVVGAAGVGTAASPVSDTPAPSGPQAATPGFSTPTVESTLQAEVDSLREQLRVALAGTEAAVEAERDAGQRRVDETVQATAKDQLDLFTEREKLVSANKALATERDMASDERDQAVSALTAVQASWASSTSAYSAERGLLETKVSELQSTIETANDETRQSLDELTARLTATEDAKDEALAGLAESQTTIVTLTSDRDQALASSEASAAEVIDLTARLTTATAEVTALQASLATSKTTLEESVAEVASVKAASGSELEMMGTKVATMETNHAAVKGNLEAKVAELRDTLAAAKAESESALSQSQAALLTAQTESAETSAALATSEAAVATLTAERDEVLSTSAAEAAEAADLKSLLAESSSMRADLDTALTASQTELVAAREALETAETDRVAALSEAQARIGTLTSARDAALAASAASAADLASLSTRVAECDGTIDTLRQRLEGSQAEVVSGSQETVSLQAQLSTVSQERQRLQMTVAQLEARLQTALERGDGAEGRVDALLGELRVLSTTILAYQRDLEAARETLERAQEESATALTESQARVDTLTADRDGALAASAAEVSRLTDSLAESTATLTSLKQRLEVAEALVTTRESERETALQQTAEVQETLVSRERQLASVREEAGTLRSQVDSLCTANKTLEATAKEEGERLERERDTAVQETARVQQALASTQGQLASVRQELAALHSKVDSLVTANKTLEISANEERERVERVERERDTVAGERAAFEAQVSSLKTKVSSLTASLSDAGNNLTTLRQSLEGSQAEAEAARQEKASLQAQVDTVNRERETLHESVTQLEERLQAAMERGDGVERERERLVGDLAALTISLDASQGQLVATRETLERAQEESATALAETQARVETLAADKAGALDASDARVSELSVSLAEANTALSSLSERLKAAGAQASQSERERETAALETAEVQRTLVSRERELARASEDVGTLRSEIDSLVTTNKALEVTVTEERERMEREKAGFESELSSVQSEVSTLTACLTTASATLQTLQQRLEESNAEAVSAMDGMSSLQSQVVTVSRESEALQATVTELRGSLQTAMERREDVERERDELVAERDALATQRDDVVQERNSLQAAVVALEALPDTVSVGVQSITASRDADCQTASVAVTPRHTQTDISSAVSQSTETVYVDTLAVTEMQTEIPPSLTVETQTECEAGGQSAAIIIETSVTGTGGDTETVTGGVGVVDTDPQQPESDRETERETGAVGGSGLDLEWQSILHSSGATPEGQAAASARLMATVASLPGFTLPTTLNMASLAAAAPQTSVPGHPMLLPSPPPISLAPTLGEGIQGEVGAPLALLDPLPDILLRTEVDAETDNVMETAGQADGEQSVADDREPSLPEVEDSRDSGSAEEYDESDVEGESAVDGDAHSQEERVEEREEVELSDEAEGDTEETEDLMGPEDGQLSPIEQIHEGEREAALSVNDLGLGWTVQYAYQRHITVDPELYHHSVETEPIDSTQYTDALHQSIYPTDQQRRVAEAGKRPANLPPLSVWQSELLEGYEDVAYGDGRSSLVTMGVSTVPYIGRYSSDVHCVNMGLNGYKAKQDGPFGVCWGIYFRTVTTVGGIVFRNSDEFDRQFEFGPKNAEGSYTGATYKKGFRRRLTKLGPDVKRIFSAPDGAAHVIGPSLVREVHQDLAGALRRVRLQPPRNLFGFTFVRQPFTYILGENLRVLLLRPTAAHPVAGFFTTDMWSPLRTVPGHPGVRDDTMDLPPLPEGVRVLEDLATEEFAADYRDLPDVFTHIADAMRQWLPGHFDVEREHRIIHAKQVCV</sequence>
<accession>A0A9K3CWX4</accession>
<organism evidence="3 4">
    <name type="scientific">Kipferlia bialata</name>
    <dbReference type="NCBI Taxonomy" id="797122"/>
    <lineage>
        <taxon>Eukaryota</taxon>
        <taxon>Metamonada</taxon>
        <taxon>Carpediemonas-like organisms</taxon>
        <taxon>Kipferlia</taxon>
    </lineage>
</organism>
<protein>
    <submittedName>
        <fullName evidence="3">Uncharacterized protein</fullName>
    </submittedName>
</protein>